<gene>
    <name evidence="2" type="ORF">COY37_09630</name>
</gene>
<feature type="transmembrane region" description="Helical" evidence="1">
    <location>
        <begin position="6"/>
        <end position="23"/>
    </location>
</feature>
<comment type="caution">
    <text evidence="2">The sequence shown here is derived from an EMBL/GenBank/DDBJ whole genome shotgun (WGS) entry which is preliminary data.</text>
</comment>
<evidence type="ECO:0000313" key="2">
    <source>
        <dbReference type="EMBL" id="PIZ35838.1"/>
    </source>
</evidence>
<keyword evidence="1" id="KW-1133">Transmembrane helix</keyword>
<organism evidence="2 3">
    <name type="scientific">Candidatus Aquicultor secundus</name>
    <dbReference type="NCBI Taxonomy" id="1973895"/>
    <lineage>
        <taxon>Bacteria</taxon>
        <taxon>Bacillati</taxon>
        <taxon>Actinomycetota</taxon>
        <taxon>Candidatus Aquicultoria</taxon>
        <taxon>Candidatus Aquicultorales</taxon>
        <taxon>Candidatus Aquicultoraceae</taxon>
        <taxon>Candidatus Aquicultor</taxon>
    </lineage>
</organism>
<proteinExistence type="predicted"/>
<evidence type="ECO:0000256" key="1">
    <source>
        <dbReference type="SAM" id="Phobius"/>
    </source>
</evidence>
<dbReference type="RefSeq" id="WP_286677893.1">
    <property type="nucleotide sequence ID" value="NZ_MNXI01000044.1"/>
</dbReference>
<protein>
    <submittedName>
        <fullName evidence="2">Uncharacterized protein</fullName>
    </submittedName>
</protein>
<dbReference type="AlphaFoldDB" id="A0A2M7T5U8"/>
<reference evidence="3" key="1">
    <citation type="submission" date="2017-09" db="EMBL/GenBank/DDBJ databases">
        <title>Depth-based differentiation of microbial function through sediment-hosted aquifers and enrichment of novel symbionts in the deep terrestrial subsurface.</title>
        <authorList>
            <person name="Probst A.J."/>
            <person name="Ladd B."/>
            <person name="Jarett J.K."/>
            <person name="Geller-Mcgrath D.E."/>
            <person name="Sieber C.M.K."/>
            <person name="Emerson J.B."/>
            <person name="Anantharaman K."/>
            <person name="Thomas B.C."/>
            <person name="Malmstrom R."/>
            <person name="Stieglmeier M."/>
            <person name="Klingl A."/>
            <person name="Woyke T."/>
            <person name="Ryan C.M."/>
            <person name="Banfield J.F."/>
        </authorList>
    </citation>
    <scope>NUCLEOTIDE SEQUENCE [LARGE SCALE GENOMIC DNA]</scope>
</reference>
<feature type="transmembrane region" description="Helical" evidence="1">
    <location>
        <begin position="32"/>
        <end position="54"/>
    </location>
</feature>
<name>A0A2M7T5U8_9ACTN</name>
<evidence type="ECO:0000313" key="3">
    <source>
        <dbReference type="Proteomes" id="UP000230956"/>
    </source>
</evidence>
<accession>A0A2M7T5U8</accession>
<dbReference type="Proteomes" id="UP000230956">
    <property type="component" value="Unassembled WGS sequence"/>
</dbReference>
<dbReference type="EMBL" id="PFNG01000224">
    <property type="protein sequence ID" value="PIZ35838.1"/>
    <property type="molecule type" value="Genomic_DNA"/>
</dbReference>
<sequence length="95" mass="10623">MDISSLSIALVSYLTGAVAVYAYTNRNRYPDLALASAAIFTFATAMLLRGFSVLTDVSGFLINLSTLLLAVAVLLFMFRITRWLYESVRNYLSRR</sequence>
<keyword evidence="1" id="KW-0472">Membrane</keyword>
<feature type="transmembrane region" description="Helical" evidence="1">
    <location>
        <begin position="60"/>
        <end position="85"/>
    </location>
</feature>
<keyword evidence="1" id="KW-0812">Transmembrane</keyword>